<name>A0A9D2KFR6_9BACE</name>
<comment type="function">
    <text evidence="2 19">Cell wall formation.</text>
</comment>
<evidence type="ECO:0000256" key="10">
    <source>
        <dbReference type="ARBA" id="ARBA00022827"/>
    </source>
</evidence>
<dbReference type="InterPro" id="IPR036318">
    <property type="entry name" value="FAD-bd_PCMH-like_sf"/>
</dbReference>
<protein>
    <recommendedName>
        <fullName evidence="6 19">UDP-N-acetylenolpyruvoylglucosamine reductase</fullName>
        <ecNumber evidence="5 19">1.3.1.98</ecNumber>
    </recommendedName>
    <alternativeName>
        <fullName evidence="17 19">UDP-N-acetylmuramate dehydrogenase</fullName>
    </alternativeName>
</protein>
<reference evidence="21" key="1">
    <citation type="journal article" date="2021" name="PeerJ">
        <title>Extensive microbial diversity within the chicken gut microbiome revealed by metagenomics and culture.</title>
        <authorList>
            <person name="Gilroy R."/>
            <person name="Ravi A."/>
            <person name="Getino M."/>
            <person name="Pursley I."/>
            <person name="Horton D.L."/>
            <person name="Alikhan N.F."/>
            <person name="Baker D."/>
            <person name="Gharbi K."/>
            <person name="Hall N."/>
            <person name="Watson M."/>
            <person name="Adriaenssens E.M."/>
            <person name="Foster-Nyarko E."/>
            <person name="Jarju S."/>
            <person name="Secka A."/>
            <person name="Antonio M."/>
            <person name="Oren A."/>
            <person name="Chaudhuri R.R."/>
            <person name="La Ragione R."/>
            <person name="Hildebrand F."/>
            <person name="Pallen M.J."/>
        </authorList>
    </citation>
    <scope>NUCLEOTIDE SEQUENCE</scope>
    <source>
        <strain evidence="21">CHK118-2852</strain>
    </source>
</reference>
<keyword evidence="14 19" id="KW-0560">Oxidoreductase</keyword>
<dbReference type="NCBIfam" id="TIGR00179">
    <property type="entry name" value="murB"/>
    <property type="match status" value="1"/>
</dbReference>
<evidence type="ECO:0000256" key="11">
    <source>
        <dbReference type="ARBA" id="ARBA00022857"/>
    </source>
</evidence>
<keyword evidence="16 19" id="KW-0961">Cell wall biogenesis/degradation</keyword>
<comment type="pathway">
    <text evidence="4 19">Cell wall biogenesis; peptidoglycan biosynthesis.</text>
</comment>
<dbReference type="PROSITE" id="PS51387">
    <property type="entry name" value="FAD_PCMH"/>
    <property type="match status" value="1"/>
</dbReference>
<dbReference type="GO" id="GO:0071949">
    <property type="term" value="F:FAD binding"/>
    <property type="evidence" value="ECO:0007669"/>
    <property type="project" value="InterPro"/>
</dbReference>
<keyword evidence="10 19" id="KW-0274">FAD</keyword>
<evidence type="ECO:0000313" key="21">
    <source>
        <dbReference type="EMBL" id="HIZ92453.1"/>
    </source>
</evidence>
<evidence type="ECO:0000256" key="15">
    <source>
        <dbReference type="ARBA" id="ARBA00023306"/>
    </source>
</evidence>
<dbReference type="InterPro" id="IPR016169">
    <property type="entry name" value="FAD-bd_PCMH_sub2"/>
</dbReference>
<evidence type="ECO:0000313" key="22">
    <source>
        <dbReference type="Proteomes" id="UP000824108"/>
    </source>
</evidence>
<keyword evidence="13 19" id="KW-0573">Peptidoglycan synthesis</keyword>
<dbReference type="GO" id="GO:0071555">
    <property type="term" value="P:cell wall organization"/>
    <property type="evidence" value="ECO:0007669"/>
    <property type="project" value="UniProtKB-KW"/>
</dbReference>
<dbReference type="GO" id="GO:0009252">
    <property type="term" value="P:peptidoglycan biosynthetic process"/>
    <property type="evidence" value="ECO:0007669"/>
    <property type="project" value="UniProtKB-UniRule"/>
</dbReference>
<dbReference type="InterPro" id="IPR003170">
    <property type="entry name" value="MurB"/>
</dbReference>
<evidence type="ECO:0000256" key="16">
    <source>
        <dbReference type="ARBA" id="ARBA00023316"/>
    </source>
</evidence>
<feature type="domain" description="FAD-binding PCMH-type" evidence="20">
    <location>
        <begin position="14"/>
        <end position="185"/>
    </location>
</feature>
<dbReference type="InterPro" id="IPR016167">
    <property type="entry name" value="FAD-bd_PCMH_sub1"/>
</dbReference>
<dbReference type="SUPFAM" id="SSF56176">
    <property type="entry name" value="FAD-binding/transporter-associated domain-like"/>
    <property type="match status" value="1"/>
</dbReference>
<dbReference type="Pfam" id="PF02873">
    <property type="entry name" value="MurB_C"/>
    <property type="match status" value="1"/>
</dbReference>
<dbReference type="Pfam" id="PF01565">
    <property type="entry name" value="FAD_binding_4"/>
    <property type="match status" value="1"/>
</dbReference>
<dbReference type="InterPro" id="IPR016166">
    <property type="entry name" value="FAD-bd_PCMH"/>
</dbReference>
<comment type="similarity">
    <text evidence="19">Belongs to the MurB family.</text>
</comment>
<dbReference type="HAMAP" id="MF_00037">
    <property type="entry name" value="MurB"/>
    <property type="match status" value="1"/>
</dbReference>
<keyword evidence="15 19" id="KW-0131">Cell cycle</keyword>
<comment type="caution">
    <text evidence="21">The sequence shown here is derived from an EMBL/GenBank/DDBJ whole genome shotgun (WGS) entry which is preliminary data.</text>
</comment>
<keyword evidence="7 19" id="KW-0963">Cytoplasm</keyword>
<dbReference type="EMBL" id="DXAV01000083">
    <property type="protein sequence ID" value="HIZ92453.1"/>
    <property type="molecule type" value="Genomic_DNA"/>
</dbReference>
<comment type="cofactor">
    <cofactor evidence="1 19">
        <name>FAD</name>
        <dbReference type="ChEBI" id="CHEBI:57692"/>
    </cofactor>
</comment>
<evidence type="ECO:0000256" key="13">
    <source>
        <dbReference type="ARBA" id="ARBA00022984"/>
    </source>
</evidence>
<dbReference type="InterPro" id="IPR036635">
    <property type="entry name" value="MurB_C_sf"/>
</dbReference>
<reference evidence="21" key="2">
    <citation type="submission" date="2021-04" db="EMBL/GenBank/DDBJ databases">
        <authorList>
            <person name="Gilroy R."/>
        </authorList>
    </citation>
    <scope>NUCLEOTIDE SEQUENCE</scope>
    <source>
        <strain evidence="21">CHK118-2852</strain>
    </source>
</reference>
<evidence type="ECO:0000256" key="2">
    <source>
        <dbReference type="ARBA" id="ARBA00003921"/>
    </source>
</evidence>
<organism evidence="21 22">
    <name type="scientific">Candidatus Bacteroides merdavium</name>
    <dbReference type="NCBI Taxonomy" id="2838472"/>
    <lineage>
        <taxon>Bacteria</taxon>
        <taxon>Pseudomonadati</taxon>
        <taxon>Bacteroidota</taxon>
        <taxon>Bacteroidia</taxon>
        <taxon>Bacteroidales</taxon>
        <taxon>Bacteroidaceae</taxon>
        <taxon>Bacteroides</taxon>
    </lineage>
</organism>
<comment type="catalytic activity">
    <reaction evidence="18 19">
        <text>UDP-N-acetyl-alpha-D-muramate + NADP(+) = UDP-N-acetyl-3-O-(1-carboxyvinyl)-alpha-D-glucosamine + NADPH + H(+)</text>
        <dbReference type="Rhea" id="RHEA:12248"/>
        <dbReference type="ChEBI" id="CHEBI:15378"/>
        <dbReference type="ChEBI" id="CHEBI:57783"/>
        <dbReference type="ChEBI" id="CHEBI:58349"/>
        <dbReference type="ChEBI" id="CHEBI:68483"/>
        <dbReference type="ChEBI" id="CHEBI:70757"/>
        <dbReference type="EC" id="1.3.1.98"/>
    </reaction>
</comment>
<gene>
    <name evidence="19 21" type="primary">murB</name>
    <name evidence="21" type="ORF">H9807_10120</name>
</gene>
<dbReference type="InterPro" id="IPR011601">
    <property type="entry name" value="MurB_C"/>
</dbReference>
<dbReference type="PANTHER" id="PTHR21071">
    <property type="entry name" value="UDP-N-ACETYLENOLPYRUVOYLGLUCOSAMINE REDUCTASE"/>
    <property type="match status" value="1"/>
</dbReference>
<dbReference type="Gene3D" id="3.30.43.10">
    <property type="entry name" value="Uridine Diphospho-n-acetylenolpyruvylglucosamine Reductase, domain 2"/>
    <property type="match status" value="1"/>
</dbReference>
<evidence type="ECO:0000259" key="20">
    <source>
        <dbReference type="PROSITE" id="PS51387"/>
    </source>
</evidence>
<dbReference type="GO" id="GO:0008360">
    <property type="term" value="P:regulation of cell shape"/>
    <property type="evidence" value="ECO:0007669"/>
    <property type="project" value="UniProtKB-KW"/>
</dbReference>
<evidence type="ECO:0000256" key="6">
    <source>
        <dbReference type="ARBA" id="ARBA00015188"/>
    </source>
</evidence>
<evidence type="ECO:0000256" key="18">
    <source>
        <dbReference type="ARBA" id="ARBA00048914"/>
    </source>
</evidence>
<dbReference type="PANTHER" id="PTHR21071:SF4">
    <property type="entry name" value="UDP-N-ACETYLENOLPYRUVOYLGLUCOSAMINE REDUCTASE"/>
    <property type="match status" value="1"/>
</dbReference>
<evidence type="ECO:0000256" key="3">
    <source>
        <dbReference type="ARBA" id="ARBA00004496"/>
    </source>
</evidence>
<keyword evidence="9 19" id="KW-0285">Flavoprotein</keyword>
<comment type="subcellular location">
    <subcellularLocation>
        <location evidence="3 19">Cytoplasm</location>
    </subcellularLocation>
</comment>
<dbReference type="GO" id="GO:0005829">
    <property type="term" value="C:cytosol"/>
    <property type="evidence" value="ECO:0007669"/>
    <property type="project" value="TreeGrafter"/>
</dbReference>
<evidence type="ECO:0000256" key="12">
    <source>
        <dbReference type="ARBA" id="ARBA00022960"/>
    </source>
</evidence>
<evidence type="ECO:0000256" key="9">
    <source>
        <dbReference type="ARBA" id="ARBA00022630"/>
    </source>
</evidence>
<evidence type="ECO:0000256" key="17">
    <source>
        <dbReference type="ARBA" id="ARBA00031026"/>
    </source>
</evidence>
<dbReference type="AlphaFoldDB" id="A0A9D2KFR6"/>
<evidence type="ECO:0000256" key="14">
    <source>
        <dbReference type="ARBA" id="ARBA00023002"/>
    </source>
</evidence>
<dbReference type="InterPro" id="IPR006094">
    <property type="entry name" value="Oxid_FAD_bind_N"/>
</dbReference>
<dbReference type="GO" id="GO:0008762">
    <property type="term" value="F:UDP-N-acetylmuramate dehydrogenase activity"/>
    <property type="evidence" value="ECO:0007669"/>
    <property type="project" value="UniProtKB-UniRule"/>
</dbReference>
<dbReference type="EC" id="1.3.1.98" evidence="5 19"/>
<feature type="active site" description="Proton donor" evidence="19">
    <location>
        <position position="233"/>
    </location>
</feature>
<evidence type="ECO:0000256" key="1">
    <source>
        <dbReference type="ARBA" id="ARBA00001974"/>
    </source>
</evidence>
<keyword evidence="11 19" id="KW-0521">NADP</keyword>
<feature type="active site" evidence="19">
    <location>
        <position position="329"/>
    </location>
</feature>
<evidence type="ECO:0000256" key="8">
    <source>
        <dbReference type="ARBA" id="ARBA00022618"/>
    </source>
</evidence>
<dbReference type="Gene3D" id="3.90.78.10">
    <property type="entry name" value="UDP-N-acetylenolpyruvoylglucosamine reductase, C-terminal domain"/>
    <property type="match status" value="1"/>
</dbReference>
<sequence>MEYYSLLPHNTFGIEAETLDFREFASERELKCMVNEGVFLSRPFFCIGRGSNLLFTKKRYDWTFLHSALRTIEVIYENRNWVEVRVGSGVLWDDFVQRCVENGWYGTENLSLIPGEVGAAAVQNIGAYGVEVCDLIDSVETMDIYGVKRVYKASECGYSYRDSIFKRPSMKSVFILYVNFRLYKHPYFRLDYGNVREELLRYGEVNLACVRQVIVDIRRKKLPDPTRLGNAGSFFKNPVIPRTLYEQLCVQFPSMPCYGVDTDYVKVPAGWLIEQAGWKGRILGRAAVHDKQALVLVNLGRAEGADIVALAHAVQEAVSECFGLVIEPEVNFI</sequence>
<dbReference type="SUPFAM" id="SSF56194">
    <property type="entry name" value="Uridine diphospho-N-Acetylenolpyruvylglucosamine reductase, MurB, C-terminal domain"/>
    <property type="match status" value="1"/>
</dbReference>
<evidence type="ECO:0000256" key="5">
    <source>
        <dbReference type="ARBA" id="ARBA00012518"/>
    </source>
</evidence>
<evidence type="ECO:0000256" key="19">
    <source>
        <dbReference type="HAMAP-Rule" id="MF_00037"/>
    </source>
</evidence>
<accession>A0A9D2KFR6</accession>
<keyword evidence="8 19" id="KW-0132">Cell division</keyword>
<dbReference type="NCBIfam" id="NF000755">
    <property type="entry name" value="PRK00046.1"/>
    <property type="match status" value="1"/>
</dbReference>
<dbReference type="Gene3D" id="3.30.465.10">
    <property type="match status" value="1"/>
</dbReference>
<evidence type="ECO:0000256" key="4">
    <source>
        <dbReference type="ARBA" id="ARBA00004752"/>
    </source>
</evidence>
<dbReference type="GO" id="GO:0051301">
    <property type="term" value="P:cell division"/>
    <property type="evidence" value="ECO:0007669"/>
    <property type="project" value="UniProtKB-KW"/>
</dbReference>
<proteinExistence type="inferred from homology"/>
<keyword evidence="12 19" id="KW-0133">Cell shape</keyword>
<feature type="active site" evidence="19">
    <location>
        <position position="161"/>
    </location>
</feature>
<dbReference type="Proteomes" id="UP000824108">
    <property type="component" value="Unassembled WGS sequence"/>
</dbReference>
<evidence type="ECO:0000256" key="7">
    <source>
        <dbReference type="ARBA" id="ARBA00022490"/>
    </source>
</evidence>